<evidence type="ECO:0000313" key="6">
    <source>
        <dbReference type="EMBL" id="QTC92026.1"/>
    </source>
</evidence>
<evidence type="ECO:0000313" key="7">
    <source>
        <dbReference type="Proteomes" id="UP000663918"/>
    </source>
</evidence>
<dbReference type="GO" id="GO:0042545">
    <property type="term" value="P:cell wall modification"/>
    <property type="evidence" value="ECO:0007669"/>
    <property type="project" value="InterPro"/>
</dbReference>
<reference evidence="6" key="1">
    <citation type="submission" date="2020-09" db="EMBL/GenBank/DDBJ databases">
        <title>Brevundimonas sp. LVF2 isolated from a puddle in Goettingen, Germany.</title>
        <authorList>
            <person name="Friedrich I."/>
            <person name="Klassen A."/>
            <person name="Hannes N."/>
            <person name="Schneider D."/>
            <person name="Hertel R."/>
            <person name="Daniel R."/>
        </authorList>
    </citation>
    <scope>NUCLEOTIDE SEQUENCE</scope>
    <source>
        <strain evidence="6">LVF2</strain>
    </source>
</reference>
<organism evidence="6 7">
    <name type="scientific">Brevundimonas goettingensis</name>
    <dbReference type="NCBI Taxonomy" id="2774190"/>
    <lineage>
        <taxon>Bacteria</taxon>
        <taxon>Pseudomonadati</taxon>
        <taxon>Pseudomonadota</taxon>
        <taxon>Alphaproteobacteria</taxon>
        <taxon>Caulobacterales</taxon>
        <taxon>Caulobacteraceae</taxon>
        <taxon>Brevundimonas</taxon>
    </lineage>
</organism>
<dbReference type="Pfam" id="PF01095">
    <property type="entry name" value="Pectinesterase"/>
    <property type="match status" value="1"/>
</dbReference>
<dbReference type="AlphaFoldDB" id="A0A975C1D3"/>
<dbReference type="InterPro" id="IPR012334">
    <property type="entry name" value="Pectin_lyas_fold"/>
</dbReference>
<dbReference type="RefSeq" id="WP_207871355.1">
    <property type="nucleotide sequence ID" value="NZ_CP062222.1"/>
</dbReference>
<dbReference type="Proteomes" id="UP000663918">
    <property type="component" value="Chromosome"/>
</dbReference>
<keyword evidence="2" id="KW-0378">Hydrolase</keyword>
<keyword evidence="7" id="KW-1185">Reference proteome</keyword>
<feature type="chain" id="PRO_5037077185" evidence="4">
    <location>
        <begin position="23"/>
        <end position="374"/>
    </location>
</feature>
<name>A0A975C1D3_9CAUL</name>
<feature type="domain" description="Pectinesterase catalytic" evidence="5">
    <location>
        <begin position="44"/>
        <end position="319"/>
    </location>
</feature>
<dbReference type="PANTHER" id="PTHR31321:SF57">
    <property type="entry name" value="PECTINESTERASE 53-RELATED"/>
    <property type="match status" value="1"/>
</dbReference>
<dbReference type="InterPro" id="IPR000070">
    <property type="entry name" value="Pectinesterase_cat"/>
</dbReference>
<dbReference type="Gene3D" id="2.160.20.10">
    <property type="entry name" value="Single-stranded right-handed beta-helix, Pectin lyase-like"/>
    <property type="match status" value="1"/>
</dbReference>
<evidence type="ECO:0000256" key="3">
    <source>
        <dbReference type="ARBA" id="ARBA00023085"/>
    </source>
</evidence>
<accession>A0A975C1D3</accession>
<dbReference type="SUPFAM" id="SSF51126">
    <property type="entry name" value="Pectin lyase-like"/>
    <property type="match status" value="1"/>
</dbReference>
<dbReference type="InterPro" id="IPR006311">
    <property type="entry name" value="TAT_signal"/>
</dbReference>
<evidence type="ECO:0000256" key="2">
    <source>
        <dbReference type="ARBA" id="ARBA00022801"/>
    </source>
</evidence>
<dbReference type="EMBL" id="CP062222">
    <property type="protein sequence ID" value="QTC92026.1"/>
    <property type="molecule type" value="Genomic_DNA"/>
</dbReference>
<evidence type="ECO:0000256" key="1">
    <source>
        <dbReference type="ARBA" id="ARBA00008891"/>
    </source>
</evidence>
<keyword evidence="3" id="KW-0063">Aspartyl esterase</keyword>
<evidence type="ECO:0000256" key="4">
    <source>
        <dbReference type="SAM" id="SignalP"/>
    </source>
</evidence>
<dbReference type="GO" id="GO:0030599">
    <property type="term" value="F:pectinesterase activity"/>
    <property type="evidence" value="ECO:0007669"/>
    <property type="project" value="InterPro"/>
</dbReference>
<proteinExistence type="inferred from homology"/>
<dbReference type="PROSITE" id="PS51318">
    <property type="entry name" value="TAT"/>
    <property type="match status" value="1"/>
</dbReference>
<feature type="signal peptide" evidence="4">
    <location>
        <begin position="1"/>
        <end position="22"/>
    </location>
</feature>
<dbReference type="PANTHER" id="PTHR31321">
    <property type="entry name" value="ACYL-COA THIOESTER HYDROLASE YBHC-RELATED"/>
    <property type="match status" value="1"/>
</dbReference>
<keyword evidence="4" id="KW-0732">Signal</keyword>
<comment type="similarity">
    <text evidence="1">Belongs to the pectinesterase family.</text>
</comment>
<gene>
    <name evidence="6" type="ORF">IFJ75_03670</name>
</gene>
<dbReference type="GO" id="GO:0009279">
    <property type="term" value="C:cell outer membrane"/>
    <property type="evidence" value="ECO:0007669"/>
    <property type="project" value="TreeGrafter"/>
</dbReference>
<evidence type="ECO:0000259" key="5">
    <source>
        <dbReference type="Pfam" id="PF01095"/>
    </source>
</evidence>
<sequence>MTSVVSRRLILGALAASGLASAARAAPAGFDAAVVKPSQGRAPAGAAVYPDLTSAIAAAPADGARPFRIWIGPGIHEGQVVVDKPFVRLIGASRTGSVINHLAASGLAGPDGRNWGTTRSATLFVRAADFRAENLTLNNAFEGLAEMTKLGGLRSHDGAGPQGVALMLDRGSERSVIRDCDILGYQDTLFANVGTALFERCLIVGSYDFIFGAGRVWFEGCEIRSRPRPGETTDKLDQGYIVAPSTPIDQPFGFVFHRCRLTKEAGTARASVFLGRPWRPTTAFPDGRYGDPRFVAAASYLDCWMDDHIAPEGWTEMWFTGRDGNPRTMLQPEDVRFSTHGSYGPGAAAFARGRTLSDSEAAAITRAAVIRDLR</sequence>
<protein>
    <submittedName>
        <fullName evidence="6">Pectin esterase</fullName>
    </submittedName>
</protein>
<dbReference type="KEGG" id="bgoe:IFJ75_03670"/>
<dbReference type="InterPro" id="IPR011050">
    <property type="entry name" value="Pectin_lyase_fold/virulence"/>
</dbReference>